<gene>
    <name evidence="1" type="ORF">DM484_10360</name>
</gene>
<protein>
    <recommendedName>
        <fullName evidence="3">Cytotoxic translational repressor of toxin-antitoxin stability system</fullName>
    </recommendedName>
</protein>
<name>A0A2W4RAD2_9GAMM</name>
<dbReference type="Proteomes" id="UP000249396">
    <property type="component" value="Unassembled WGS sequence"/>
</dbReference>
<comment type="caution">
    <text evidence="1">The sequence shown here is derived from an EMBL/GenBank/DDBJ whole genome shotgun (WGS) entry which is preliminary data.</text>
</comment>
<dbReference type="EMBL" id="QJPH01000287">
    <property type="protein sequence ID" value="PZN80213.1"/>
    <property type="molecule type" value="Genomic_DNA"/>
</dbReference>
<dbReference type="AlphaFoldDB" id="A0A2W4RAD2"/>
<proteinExistence type="predicted"/>
<sequence length="90" mass="10706">MKSELTQEFLDQFRNLPERVKQTARKNYRLWKQNPRHPGVEFKKLNTSMPVYSVRAGIGWRAVGVMKNSDTIVWFWIGPHSEYDKLLKNL</sequence>
<dbReference type="SUPFAM" id="SSF143011">
    <property type="entry name" value="RelE-like"/>
    <property type="match status" value="1"/>
</dbReference>
<organism evidence="1 2">
    <name type="scientific">Candidatus Methylumidiphilus alinenensis</name>
    <dbReference type="NCBI Taxonomy" id="2202197"/>
    <lineage>
        <taxon>Bacteria</taxon>
        <taxon>Pseudomonadati</taxon>
        <taxon>Pseudomonadota</taxon>
        <taxon>Gammaproteobacteria</taxon>
        <taxon>Methylococcales</taxon>
        <taxon>Candidatus Methylumidiphilus</taxon>
    </lineage>
</organism>
<evidence type="ECO:0008006" key="3">
    <source>
        <dbReference type="Google" id="ProtNLM"/>
    </source>
</evidence>
<dbReference type="Gene3D" id="3.30.2310.20">
    <property type="entry name" value="RelE-like"/>
    <property type="match status" value="1"/>
</dbReference>
<evidence type="ECO:0000313" key="1">
    <source>
        <dbReference type="EMBL" id="PZN80213.1"/>
    </source>
</evidence>
<accession>A0A2W4RAD2</accession>
<evidence type="ECO:0000313" key="2">
    <source>
        <dbReference type="Proteomes" id="UP000249396"/>
    </source>
</evidence>
<reference evidence="1 2" key="1">
    <citation type="journal article" date="2018" name="Aquat. Microb. Ecol.">
        <title>Gammaproteobacterial methanotrophs dominate.</title>
        <authorList>
            <person name="Rissanen A.J."/>
            <person name="Saarenheimo J."/>
            <person name="Tiirola M."/>
            <person name="Peura S."/>
            <person name="Aalto S.L."/>
            <person name="Karvinen A."/>
            <person name="Nykanen H."/>
        </authorList>
    </citation>
    <scope>NUCLEOTIDE SEQUENCE [LARGE SCALE GENOMIC DNA]</scope>
    <source>
        <strain evidence="1">AMbin10</strain>
    </source>
</reference>
<dbReference type="InterPro" id="IPR035093">
    <property type="entry name" value="RelE/ParE_toxin_dom_sf"/>
</dbReference>